<gene>
    <name evidence="2" type="ORF">GCM10010840_36370</name>
</gene>
<feature type="chain" id="PRO_5045280428" evidence="1">
    <location>
        <begin position="23"/>
        <end position="191"/>
    </location>
</feature>
<evidence type="ECO:0000313" key="2">
    <source>
        <dbReference type="EMBL" id="GGL95025.1"/>
    </source>
</evidence>
<feature type="signal peptide" evidence="1">
    <location>
        <begin position="1"/>
        <end position="22"/>
    </location>
</feature>
<dbReference type="EMBL" id="BMOL01000041">
    <property type="protein sequence ID" value="GGL95025.1"/>
    <property type="molecule type" value="Genomic_DNA"/>
</dbReference>
<reference evidence="3" key="1">
    <citation type="journal article" date="2019" name="Int. J. Syst. Evol. Microbiol.">
        <title>The Global Catalogue of Microorganisms (GCM) 10K type strain sequencing project: providing services to taxonomists for standard genome sequencing and annotation.</title>
        <authorList>
            <consortium name="The Broad Institute Genomics Platform"/>
            <consortium name="The Broad Institute Genome Sequencing Center for Infectious Disease"/>
            <person name="Wu L."/>
            <person name="Ma J."/>
        </authorList>
    </citation>
    <scope>NUCLEOTIDE SEQUENCE [LARGE SCALE GENOMIC DNA]</scope>
    <source>
        <strain evidence="3">JCM 15442</strain>
    </source>
</reference>
<dbReference type="RefSeq" id="WP_188974359.1">
    <property type="nucleotide sequence ID" value="NZ_BMOL01000041.1"/>
</dbReference>
<keyword evidence="3" id="KW-1185">Reference proteome</keyword>
<dbReference type="Proteomes" id="UP000639973">
    <property type="component" value="Unassembled WGS sequence"/>
</dbReference>
<proteinExistence type="predicted"/>
<protein>
    <submittedName>
        <fullName evidence="2">Uncharacterized protein</fullName>
    </submittedName>
</protein>
<comment type="caution">
    <text evidence="2">The sequence shown here is derived from an EMBL/GenBank/DDBJ whole genome shotgun (WGS) entry which is preliminary data.</text>
</comment>
<evidence type="ECO:0000256" key="1">
    <source>
        <dbReference type="SAM" id="SignalP"/>
    </source>
</evidence>
<accession>A0ABQ2GH40</accession>
<keyword evidence="1" id="KW-0732">Signal</keyword>
<evidence type="ECO:0000313" key="3">
    <source>
        <dbReference type="Proteomes" id="UP000639973"/>
    </source>
</evidence>
<name>A0ABQ2GH40_9DEIO</name>
<sequence>MTHSKKFVTAIVALALSSSAFAVTSSPTDSFTAGASAPTPTVSVFVMSDGDTEMTTTYTIGQANSDDYTYPTEAFAIKFAYDNATNLGLSIASSTLVDGWSLAYKYTSYTAGAANINVGTNLSLGAIGGMVAANGNSSTGTYASAVAASTSAFAKVDADFTNATMFKIGAKSTNTTTSTLSATVTITATVN</sequence>
<organism evidence="2 3">
    <name type="scientific">Deinococcus aerolatus</name>
    <dbReference type="NCBI Taxonomy" id="522487"/>
    <lineage>
        <taxon>Bacteria</taxon>
        <taxon>Thermotogati</taxon>
        <taxon>Deinococcota</taxon>
        <taxon>Deinococci</taxon>
        <taxon>Deinococcales</taxon>
        <taxon>Deinococcaceae</taxon>
        <taxon>Deinococcus</taxon>
    </lineage>
</organism>